<dbReference type="OrthoDB" id="9803892at2"/>
<dbReference type="InterPro" id="IPR016040">
    <property type="entry name" value="NAD(P)-bd_dom"/>
</dbReference>
<dbReference type="CDD" id="cd05243">
    <property type="entry name" value="SDR_a5"/>
    <property type="match status" value="1"/>
</dbReference>
<gene>
    <name evidence="2" type="primary">ylbE</name>
    <name evidence="2" type="ORF">SAMEA4384403_00392</name>
</gene>
<dbReference type="PANTHER" id="PTHR15020">
    <property type="entry name" value="FLAVIN REDUCTASE-RELATED"/>
    <property type="match status" value="1"/>
</dbReference>
<dbReference type="EMBL" id="LT906462">
    <property type="protein sequence ID" value="SNV57913.1"/>
    <property type="molecule type" value="Genomic_DNA"/>
</dbReference>
<evidence type="ECO:0000259" key="1">
    <source>
        <dbReference type="Pfam" id="PF13460"/>
    </source>
</evidence>
<accession>A0A239YHM5</accession>
<organism evidence="2 3">
    <name type="scientific">Mammaliicoccus stepanovicii</name>
    <dbReference type="NCBI Taxonomy" id="643214"/>
    <lineage>
        <taxon>Bacteria</taxon>
        <taxon>Bacillati</taxon>
        <taxon>Bacillota</taxon>
        <taxon>Bacilli</taxon>
        <taxon>Bacillales</taxon>
        <taxon>Staphylococcaceae</taxon>
        <taxon>Mammaliicoccus</taxon>
    </lineage>
</organism>
<evidence type="ECO:0000313" key="2">
    <source>
        <dbReference type="EMBL" id="SNV57913.1"/>
    </source>
</evidence>
<keyword evidence="3" id="KW-1185">Reference proteome</keyword>
<dbReference type="PANTHER" id="PTHR15020:SF50">
    <property type="entry name" value="UPF0659 PROTEIN YMR090W"/>
    <property type="match status" value="1"/>
</dbReference>
<dbReference type="Gene3D" id="3.40.50.720">
    <property type="entry name" value="NAD(P)-binding Rossmann-like Domain"/>
    <property type="match status" value="1"/>
</dbReference>
<dbReference type="SUPFAM" id="SSF51735">
    <property type="entry name" value="NAD(P)-binding Rossmann-fold domains"/>
    <property type="match status" value="1"/>
</dbReference>
<name>A0A239YHM5_9STAP</name>
<dbReference type="Proteomes" id="UP000242084">
    <property type="component" value="Chromosome 1"/>
</dbReference>
<evidence type="ECO:0000313" key="3">
    <source>
        <dbReference type="Proteomes" id="UP000242084"/>
    </source>
</evidence>
<dbReference type="AlphaFoldDB" id="A0A239YHM5"/>
<proteinExistence type="predicted"/>
<sequence length="215" mass="23284">MNIFVIGANGQIGRHLVKKLIDQGDQVTAGIRKSSQASFFESLGAETVSLDLEYDGIDDIKKKIENADKVVFTAGSGGHTGADQTIIIDLDGAVKSIEASKLAQIKHFVMVSSFDTRRSAFEGDLKPYTIAKHYADNYLRESGVPYTIVHPGALTNDDASDKVELAEEVERGKIPREDVATVLQAVLNNDDKIGQEFQVVAGSNGVKEAVDQFNN</sequence>
<feature type="domain" description="NAD(P)-binding" evidence="1">
    <location>
        <begin position="7"/>
        <end position="189"/>
    </location>
</feature>
<dbReference type="Pfam" id="PF13460">
    <property type="entry name" value="NAD_binding_10"/>
    <property type="match status" value="1"/>
</dbReference>
<dbReference type="RefSeq" id="WP_095085988.1">
    <property type="nucleotide sequence ID" value="NZ_BMDM01000003.1"/>
</dbReference>
<dbReference type="KEGG" id="sste:SAMEA4384403_0392"/>
<protein>
    <submittedName>
        <fullName evidence="2">Oxidoreductase ylbE</fullName>
    </submittedName>
</protein>
<reference evidence="2 3" key="1">
    <citation type="submission" date="2017-06" db="EMBL/GenBank/DDBJ databases">
        <authorList>
            <consortium name="Pathogen Informatics"/>
        </authorList>
    </citation>
    <scope>NUCLEOTIDE SEQUENCE [LARGE SCALE GENOMIC DNA]</scope>
    <source>
        <strain evidence="2 3">NCTC13839</strain>
    </source>
</reference>
<dbReference type="InterPro" id="IPR036291">
    <property type="entry name" value="NAD(P)-bd_dom_sf"/>
</dbReference>